<dbReference type="Pfam" id="PF22681">
    <property type="entry name" value="Lmo2446-like_N"/>
    <property type="match status" value="1"/>
</dbReference>
<evidence type="ECO:0000259" key="4">
    <source>
        <dbReference type="Pfam" id="PF21365"/>
    </source>
</evidence>
<dbReference type="InterPro" id="IPR000322">
    <property type="entry name" value="Glyco_hydro_31_TIM"/>
</dbReference>
<dbReference type="GO" id="GO:0005975">
    <property type="term" value="P:carbohydrate metabolic process"/>
    <property type="evidence" value="ECO:0007669"/>
    <property type="project" value="InterPro"/>
</dbReference>
<dbReference type="Pfam" id="PF01055">
    <property type="entry name" value="Glyco_hydro_31_2nd"/>
    <property type="match status" value="1"/>
</dbReference>
<dbReference type="InterPro" id="IPR017853">
    <property type="entry name" value="GH"/>
</dbReference>
<dbReference type="CDD" id="cd14752">
    <property type="entry name" value="GH31_N"/>
    <property type="match status" value="1"/>
</dbReference>
<dbReference type="InterPro" id="IPR011013">
    <property type="entry name" value="Gal_mutarotase_sf_dom"/>
</dbReference>
<gene>
    <name evidence="6" type="ORF">F8153_14030</name>
</gene>
<feature type="domain" description="Glycosyl hydrolase family 31 C-terminal" evidence="4">
    <location>
        <begin position="972"/>
        <end position="1057"/>
    </location>
</feature>
<evidence type="ECO:0000313" key="6">
    <source>
        <dbReference type="EMBL" id="KAB3526222.1"/>
    </source>
</evidence>
<organism evidence="6 7">
    <name type="scientific">Alkaliphilus serpentinus</name>
    <dbReference type="NCBI Taxonomy" id="1482731"/>
    <lineage>
        <taxon>Bacteria</taxon>
        <taxon>Bacillati</taxon>
        <taxon>Bacillota</taxon>
        <taxon>Clostridia</taxon>
        <taxon>Peptostreptococcales</taxon>
        <taxon>Natronincolaceae</taxon>
        <taxon>Alkaliphilus</taxon>
    </lineage>
</organism>
<dbReference type="EMBL" id="WBZB01000054">
    <property type="protein sequence ID" value="KAB3526222.1"/>
    <property type="molecule type" value="Genomic_DNA"/>
</dbReference>
<dbReference type="Proteomes" id="UP000465601">
    <property type="component" value="Unassembled WGS sequence"/>
</dbReference>
<comment type="similarity">
    <text evidence="1">Belongs to the glycosyl hydrolase 31 family.</text>
</comment>
<feature type="domain" description="Glycoside hydrolase family 31 TIM barrel" evidence="2">
    <location>
        <begin position="611"/>
        <end position="962"/>
    </location>
</feature>
<sequence length="1180" mass="135950">MDMIKTNNYKSLFESSVRLSDDKIRDLCFATKYYLLSKDYNTVNEYVKLIIDNLDTKNITTHALALWIISDAIREADIKDIEGKYIEELVSVQLSTNDCNAPHWLYGGKSDYYLSNIAALHCGLKSGLNIIDNDDARKKMIALREYALKKFLQGGYLISIAEGDLRLGDLSMCAVPFCMFGAEDRILVESMEEESERFFGNQGIEFSLTEKRNKELTLLLSWYFAEKGDIEKGDLTRAKVLYNKAAELTASIGKEALSTILMAIVEEVLYKKENISGDLTIIHCPKGTSDPYYTSLHERSPRIPTDTEEVVINAEINPSFGEYTLQLEFSKNNQPPMEVKMIKEGTDAGGEYYRANIGRFDFGEKVTYKITAEGSGKLTSSEEFSFNTARWFDCNGIIGAEQLQEKIIIYFEKAVDSDVLPVLTIRPNGKAALFEFVFRHNYKIYNLLKLDTFKAEDLDVVVTQKGIYICDKHNGRVLTTLEDNMVSFLYNGEDIIKARLNLKAGKEEKYFGMGERYSCIEYKGLRIDNYVYNQYRSQGMKTYMPSPFYISSEGYGLHFKTNSYSVFDFCSTNENAVTIEGYCSKDSFDFDLYFGDPKEILKNYINRIGLPELPPIWAFGPWMSSNNWDSQQEVLYQVEMTKKFDIPATVLVIEQWSDEATFYIFNDAKYNLKDGKERHRAREFEFSQWGRWNDPKSMVDKLHQEGIKVLLWQVPIHKYMGGVSHPQRDEDERLMIEKGFCVMNEDLTPYRIPYGWFAGSLVLDFTNPEAREWWLDKRRYLLEDIGIDGFKTDGGECILGDELKFFDGTSGREMHNRYVLDYIGAYYRYVKDLKGEGITFSRAGYSGSHTMPMHWAGDERSTWEAFRSSIRAGISAGLSGIIFWGWDIAGFHGEIPTAELFIRSAQMAAFCPVMQYHAETKGEYNRDRTPWNIAERTKDVRVISVYRKFAILRMNLLPYIYSEANDCVNNCQPLMRAMFYDFPDEDECINLDMQYMLGKNILVSPVSEEGQTVKRVYFPKGKWHGFFDNRVYDKSGYFEVFSPLDTIPVFVKANSIIPLNLNSSLELLRNVGNDVDSFKNLCLDIRLEDQIKNDFKFGALGDINIEVVRIDKGITVSTNSNQPIFLRFWNEVKPNKVTINDKLATECCNRNENHSFYWCYKENQIIVKVEEGSSYIQIEV</sequence>
<dbReference type="SUPFAM" id="SSF51011">
    <property type="entry name" value="Glycosyl hydrolase domain"/>
    <property type="match status" value="1"/>
</dbReference>
<dbReference type="GO" id="GO:0004553">
    <property type="term" value="F:hydrolase activity, hydrolyzing O-glycosyl compounds"/>
    <property type="evidence" value="ECO:0007669"/>
    <property type="project" value="InterPro"/>
</dbReference>
<evidence type="ECO:0000259" key="3">
    <source>
        <dbReference type="Pfam" id="PF13802"/>
    </source>
</evidence>
<dbReference type="Pfam" id="PF21365">
    <property type="entry name" value="Glyco_hydro_31_3rd"/>
    <property type="match status" value="1"/>
</dbReference>
<dbReference type="InterPro" id="IPR013783">
    <property type="entry name" value="Ig-like_fold"/>
</dbReference>
<dbReference type="Gene3D" id="2.60.40.1760">
    <property type="entry name" value="glycosyl hydrolase (family 31)"/>
    <property type="match status" value="1"/>
</dbReference>
<dbReference type="Pfam" id="PF13802">
    <property type="entry name" value="Gal_mutarotas_2"/>
    <property type="match status" value="1"/>
</dbReference>
<dbReference type="Gene3D" id="2.60.40.1180">
    <property type="entry name" value="Golgi alpha-mannosidase II"/>
    <property type="match status" value="2"/>
</dbReference>
<evidence type="ECO:0008006" key="8">
    <source>
        <dbReference type="Google" id="ProtNLM"/>
    </source>
</evidence>
<dbReference type="OrthoDB" id="176168at2"/>
<dbReference type="Gene3D" id="3.20.20.80">
    <property type="entry name" value="Glycosidases"/>
    <property type="match status" value="1"/>
</dbReference>
<reference evidence="6 7" key="1">
    <citation type="submission" date="2019-10" db="EMBL/GenBank/DDBJ databases">
        <title>Alkaliphilus serpentinus sp. nov. and Alkaliphilus pronyensis sp. nov., two novel anaerobic alkaliphilic species isolated from the serpentinized-hosted hydrothermal field of the Prony Bay (New Caledonia).</title>
        <authorList>
            <person name="Postec A."/>
        </authorList>
    </citation>
    <scope>NUCLEOTIDE SEQUENCE [LARGE SCALE GENOMIC DNA]</scope>
    <source>
        <strain evidence="6 7">LacT</strain>
    </source>
</reference>
<keyword evidence="7" id="KW-1185">Reference proteome</keyword>
<dbReference type="InterPro" id="IPR025887">
    <property type="entry name" value="Glyco_hydro_31_N_dom"/>
</dbReference>
<dbReference type="InterPro" id="IPR048395">
    <property type="entry name" value="Glyco_hydro_31_C"/>
</dbReference>
<evidence type="ECO:0000313" key="7">
    <source>
        <dbReference type="Proteomes" id="UP000465601"/>
    </source>
</evidence>
<dbReference type="GO" id="GO:0030246">
    <property type="term" value="F:carbohydrate binding"/>
    <property type="evidence" value="ECO:0007669"/>
    <property type="project" value="InterPro"/>
</dbReference>
<comment type="caution">
    <text evidence="6">The sequence shown here is derived from an EMBL/GenBank/DDBJ whole genome shotgun (WGS) entry which is preliminary data.</text>
</comment>
<name>A0A833HLL1_9FIRM</name>
<feature type="domain" description="Glycoside hydrolase family 31 N-terminal" evidence="3">
    <location>
        <begin position="454"/>
        <end position="568"/>
    </location>
</feature>
<protein>
    <recommendedName>
        <fullName evidence="8">Glycoside hydrolase family 31 N-terminal domain-containing protein</fullName>
    </recommendedName>
</protein>
<proteinExistence type="inferred from homology"/>
<feature type="domain" description="Lmo2446-like N-terminal" evidence="5">
    <location>
        <begin position="282"/>
        <end position="353"/>
    </location>
</feature>
<dbReference type="InterPro" id="IPR013780">
    <property type="entry name" value="Glyco_hydro_b"/>
</dbReference>
<dbReference type="Gene3D" id="2.60.40.10">
    <property type="entry name" value="Immunoglobulins"/>
    <property type="match status" value="1"/>
</dbReference>
<dbReference type="SUPFAM" id="SSF74650">
    <property type="entry name" value="Galactose mutarotase-like"/>
    <property type="match status" value="1"/>
</dbReference>
<dbReference type="PANTHER" id="PTHR43863:SF2">
    <property type="entry name" value="MALTASE-GLUCOAMYLASE"/>
    <property type="match status" value="1"/>
</dbReference>
<accession>A0A833HLL1</accession>
<dbReference type="InterPro" id="IPR055242">
    <property type="entry name" value="Lmo2446-like_N"/>
</dbReference>
<dbReference type="CDD" id="cd06597">
    <property type="entry name" value="GH31_transferase_CtsY"/>
    <property type="match status" value="1"/>
</dbReference>
<dbReference type="AlphaFoldDB" id="A0A833HLL1"/>
<evidence type="ECO:0000256" key="1">
    <source>
        <dbReference type="ARBA" id="ARBA00007806"/>
    </source>
</evidence>
<evidence type="ECO:0000259" key="5">
    <source>
        <dbReference type="Pfam" id="PF22681"/>
    </source>
</evidence>
<evidence type="ECO:0000259" key="2">
    <source>
        <dbReference type="Pfam" id="PF01055"/>
    </source>
</evidence>
<dbReference type="SUPFAM" id="SSF51445">
    <property type="entry name" value="(Trans)glycosidases"/>
    <property type="match status" value="1"/>
</dbReference>
<dbReference type="PANTHER" id="PTHR43863">
    <property type="entry name" value="HYDROLASE, PUTATIVE (AFU_ORTHOLOGUE AFUA_1G03140)-RELATED"/>
    <property type="match status" value="1"/>
</dbReference>
<dbReference type="InterPro" id="IPR051816">
    <property type="entry name" value="Glycosyl_Hydrolase_31"/>
</dbReference>